<protein>
    <recommendedName>
        <fullName evidence="1">BioF2-like acetyltransferase domain-containing protein</fullName>
    </recommendedName>
</protein>
<sequence length="562" mass="63541">MSTTITKIKTFGVAIPPATASIKLLTGSAVLNLLNDEAFLDGWNRLNNACPWATVFQHPSFVATWYRVYENDWLPVLIKGEQAGKLTGLLTLAMDKKGLITGAGANQAEYQVWITADANDEAFIKNALQVLRRTFPRKKVLLKYVPAGVSLVFTKKDPVFKKRCFVKTSPQPVMLIDEAHFTSELKKKNRREKINRLKKMGELSFERITGFNRFVGVFDELALQSDFRKGAMYNKVAFKTDPWRKKFLLLLFQQNILHTTLLKINDKIVSANVSIGDNRQLHLQGINSFDAAYARYSPGIIHFLMLGKLLAQEGATVFDLTPGADGYKETLATDYSVAHTLSIGNNYHGFTNRLKTGLNNYLKNAATSIGIKRDVFKKGQRSYILLRGKCMHMARQGVASFFALFFNKLKSTRKTSKCWVVCKGFATSGLLNCRRDDLHHLLQYDQQGSWYSRQEFLADAMDRFTAGGHCYSWAEDGRLLACVWIASAPAENTAYKFVHETEGFIISLSALYCNPKGRKQFPLFLRSLGNVLALDNPHSSFYLLTDRNEDRAFEKAGFYRLQ</sequence>
<evidence type="ECO:0000259" key="1">
    <source>
        <dbReference type="Pfam" id="PF13480"/>
    </source>
</evidence>
<reference evidence="2 3" key="1">
    <citation type="submission" date="2016-03" db="EMBL/GenBank/DDBJ databases">
        <title>Niastella vici sp. nov., isolated from farmland soil.</title>
        <authorList>
            <person name="Chen L."/>
            <person name="Wang D."/>
            <person name="Yang S."/>
            <person name="Wang G."/>
        </authorList>
    </citation>
    <scope>NUCLEOTIDE SEQUENCE [LARGE SCALE GENOMIC DNA]</scope>
    <source>
        <strain evidence="2 3">DJ57</strain>
    </source>
</reference>
<dbReference type="AlphaFoldDB" id="A0A1V9FH85"/>
<comment type="caution">
    <text evidence="2">The sequence shown here is derived from an EMBL/GenBank/DDBJ whole genome shotgun (WGS) entry which is preliminary data.</text>
</comment>
<dbReference type="Proteomes" id="UP000192796">
    <property type="component" value="Unassembled WGS sequence"/>
</dbReference>
<dbReference type="STRING" id="1703345.A3860_08830"/>
<dbReference type="OrthoDB" id="500470at2"/>
<feature type="domain" description="BioF2-like acetyltransferase" evidence="1">
    <location>
        <begin position="187"/>
        <end position="329"/>
    </location>
</feature>
<accession>A0A1V9FH85</accession>
<keyword evidence="3" id="KW-1185">Reference proteome</keyword>
<proteinExistence type="predicted"/>
<dbReference type="SUPFAM" id="SSF55729">
    <property type="entry name" value="Acyl-CoA N-acyltransferases (Nat)"/>
    <property type="match status" value="1"/>
</dbReference>
<gene>
    <name evidence="2" type="ORF">A3860_08830</name>
</gene>
<dbReference type="RefSeq" id="WP_081155629.1">
    <property type="nucleotide sequence ID" value="NZ_LVYD01000113.1"/>
</dbReference>
<organism evidence="2 3">
    <name type="scientific">Niastella vici</name>
    <dbReference type="NCBI Taxonomy" id="1703345"/>
    <lineage>
        <taxon>Bacteria</taxon>
        <taxon>Pseudomonadati</taxon>
        <taxon>Bacteroidota</taxon>
        <taxon>Chitinophagia</taxon>
        <taxon>Chitinophagales</taxon>
        <taxon>Chitinophagaceae</taxon>
        <taxon>Niastella</taxon>
    </lineage>
</organism>
<name>A0A1V9FH85_9BACT</name>
<evidence type="ECO:0000313" key="3">
    <source>
        <dbReference type="Proteomes" id="UP000192796"/>
    </source>
</evidence>
<dbReference type="Pfam" id="PF13480">
    <property type="entry name" value="Acetyltransf_6"/>
    <property type="match status" value="1"/>
</dbReference>
<dbReference type="EMBL" id="LVYD01000113">
    <property type="protein sequence ID" value="OQP57725.1"/>
    <property type="molecule type" value="Genomic_DNA"/>
</dbReference>
<dbReference type="InterPro" id="IPR016181">
    <property type="entry name" value="Acyl_CoA_acyltransferase"/>
</dbReference>
<evidence type="ECO:0000313" key="2">
    <source>
        <dbReference type="EMBL" id="OQP57725.1"/>
    </source>
</evidence>
<dbReference type="InterPro" id="IPR038740">
    <property type="entry name" value="BioF2-like_GNAT_dom"/>
</dbReference>